<evidence type="ECO:0000259" key="6">
    <source>
        <dbReference type="Pfam" id="PF07291"/>
    </source>
</evidence>
<dbReference type="Proteomes" id="UP000070188">
    <property type="component" value="Unassembled WGS sequence"/>
</dbReference>
<comment type="subcellular location">
    <subcellularLocation>
        <location evidence="1">Membrane</location>
        <topology evidence="1">Multi-pass membrane protein</topology>
    </subcellularLocation>
</comment>
<reference evidence="8" key="1">
    <citation type="submission" date="2015-04" db="EMBL/GenBank/DDBJ databases">
        <title>Physiological reanalysis, assessment of diazotrophy, and genome sequences of multiple isolates of Streptomyces thermoautotrophicus.</title>
        <authorList>
            <person name="MacKellar D.C."/>
            <person name="Lieber L."/>
            <person name="Norman J."/>
            <person name="Bolger A."/>
            <person name="Tobin C."/>
            <person name="Murray J.W."/>
            <person name="Chang R."/>
            <person name="Ford T."/>
            <person name="Nguyen P.Q."/>
            <person name="Woodward J."/>
            <person name="Permingeat H."/>
            <person name="Joshi N.S."/>
            <person name="Silver P.A."/>
            <person name="Usadel B."/>
            <person name="Rutherford A.W."/>
            <person name="Friesen M."/>
            <person name="Prell J."/>
        </authorList>
    </citation>
    <scope>NUCLEOTIDE SEQUENCE [LARGE SCALE GENOMIC DNA]</scope>
    <source>
        <strain evidence="8">H1</strain>
    </source>
</reference>
<keyword evidence="8" id="KW-1185">Reference proteome</keyword>
<sequence length="164" mass="17171">MRTEGDVEAAVAAAPARTRALPWISTLVRVALAGIFGAAGLLKIGDPNGSVRAVQAYQLFPNNVAQLIGYALPFLEIALALVLLVGLATRFAAVVGGLLLLAFIGGVASAWARGLSIDCGCFGGGGQVAPGETRYLEEILRDIGFLVLAAWLAFFPRSRFTLDR</sequence>
<feature type="transmembrane region" description="Helical" evidence="5">
    <location>
        <begin position="64"/>
        <end position="84"/>
    </location>
</feature>
<comment type="caution">
    <text evidence="7">The sequence shown here is derived from an EMBL/GenBank/DDBJ whole genome shotgun (WGS) entry which is preliminary data.</text>
</comment>
<gene>
    <name evidence="7" type="ORF">LI90_1499</name>
</gene>
<dbReference type="EMBL" id="LAXD01000001">
    <property type="protein sequence ID" value="KWW99860.1"/>
    <property type="molecule type" value="Genomic_DNA"/>
</dbReference>
<feature type="transmembrane region" description="Helical" evidence="5">
    <location>
        <begin position="139"/>
        <end position="155"/>
    </location>
</feature>
<keyword evidence="2 5" id="KW-0812">Transmembrane</keyword>
<protein>
    <submittedName>
        <fullName evidence="7">DoxX family protein</fullName>
    </submittedName>
</protein>
<dbReference type="AlphaFoldDB" id="A0A132MPS7"/>
<feature type="transmembrane region" description="Helical" evidence="5">
    <location>
        <begin position="91"/>
        <end position="112"/>
    </location>
</feature>
<evidence type="ECO:0000313" key="7">
    <source>
        <dbReference type="EMBL" id="KWW99860.1"/>
    </source>
</evidence>
<name>A0A132MPS7_9ACTN</name>
<evidence type="ECO:0000256" key="4">
    <source>
        <dbReference type="ARBA" id="ARBA00023136"/>
    </source>
</evidence>
<dbReference type="InterPro" id="IPR009908">
    <property type="entry name" value="Methylamine_util_MauE"/>
</dbReference>
<dbReference type="UniPathway" id="UPA00895"/>
<dbReference type="GO" id="GO:0016020">
    <property type="term" value="C:membrane"/>
    <property type="evidence" value="ECO:0007669"/>
    <property type="project" value="UniProtKB-SubCell"/>
</dbReference>
<evidence type="ECO:0000256" key="3">
    <source>
        <dbReference type="ARBA" id="ARBA00022989"/>
    </source>
</evidence>
<evidence type="ECO:0000256" key="5">
    <source>
        <dbReference type="SAM" id="Phobius"/>
    </source>
</evidence>
<feature type="transmembrane region" description="Helical" evidence="5">
    <location>
        <begin position="21"/>
        <end position="44"/>
    </location>
</feature>
<evidence type="ECO:0000313" key="8">
    <source>
        <dbReference type="Proteomes" id="UP000070188"/>
    </source>
</evidence>
<proteinExistence type="predicted"/>
<organism evidence="7 8">
    <name type="scientific">Carbonactinospora thermoautotrophica</name>
    <dbReference type="NCBI Taxonomy" id="1469144"/>
    <lineage>
        <taxon>Bacteria</taxon>
        <taxon>Bacillati</taxon>
        <taxon>Actinomycetota</taxon>
        <taxon>Actinomycetes</taxon>
        <taxon>Kitasatosporales</taxon>
        <taxon>Carbonactinosporaceae</taxon>
        <taxon>Carbonactinospora</taxon>
    </lineage>
</organism>
<dbReference type="Pfam" id="PF07291">
    <property type="entry name" value="MauE"/>
    <property type="match status" value="1"/>
</dbReference>
<dbReference type="GO" id="GO:0030416">
    <property type="term" value="P:methylamine metabolic process"/>
    <property type="evidence" value="ECO:0007669"/>
    <property type="project" value="InterPro"/>
</dbReference>
<evidence type="ECO:0000256" key="1">
    <source>
        <dbReference type="ARBA" id="ARBA00004141"/>
    </source>
</evidence>
<dbReference type="OrthoDB" id="5422529at2"/>
<dbReference type="STRING" id="1469144.LI90_1499"/>
<feature type="domain" description="Methylamine utilisation protein MauE" evidence="6">
    <location>
        <begin position="22"/>
        <end position="154"/>
    </location>
</feature>
<keyword evidence="3 5" id="KW-1133">Transmembrane helix</keyword>
<dbReference type="PATRIC" id="fig|1469144.10.peg.1643"/>
<keyword evidence="4 5" id="KW-0472">Membrane</keyword>
<accession>A0A132MPS7</accession>
<evidence type="ECO:0000256" key="2">
    <source>
        <dbReference type="ARBA" id="ARBA00022692"/>
    </source>
</evidence>